<organism evidence="1 2">
    <name type="scientific">Lactuca saligna</name>
    <name type="common">Willowleaf lettuce</name>
    <dbReference type="NCBI Taxonomy" id="75948"/>
    <lineage>
        <taxon>Eukaryota</taxon>
        <taxon>Viridiplantae</taxon>
        <taxon>Streptophyta</taxon>
        <taxon>Embryophyta</taxon>
        <taxon>Tracheophyta</taxon>
        <taxon>Spermatophyta</taxon>
        <taxon>Magnoliopsida</taxon>
        <taxon>eudicotyledons</taxon>
        <taxon>Gunneridae</taxon>
        <taxon>Pentapetalae</taxon>
        <taxon>asterids</taxon>
        <taxon>campanulids</taxon>
        <taxon>Asterales</taxon>
        <taxon>Asteraceae</taxon>
        <taxon>Cichorioideae</taxon>
        <taxon>Cichorieae</taxon>
        <taxon>Lactucinae</taxon>
        <taxon>Lactuca</taxon>
    </lineage>
</organism>
<evidence type="ECO:0000313" key="2">
    <source>
        <dbReference type="Proteomes" id="UP001177003"/>
    </source>
</evidence>
<sequence length="138" mass="15394">MCDQNSQRGKGDDGGNGADSLDEICALRVPSNRTTCGLTIESHNVIFKVKEGNVLFEYQPFATKEPKVFDDDICGRICSEFDGRSYAEEFVPNRFVGDSNKLLKFPVLCTATAYQVAKQLYSSFVVCCCCRRPQTKLQ</sequence>
<evidence type="ECO:0000313" key="1">
    <source>
        <dbReference type="EMBL" id="CAI9286988.1"/>
    </source>
</evidence>
<reference evidence="1" key="1">
    <citation type="submission" date="2023-04" db="EMBL/GenBank/DDBJ databases">
        <authorList>
            <person name="Vijverberg K."/>
            <person name="Xiong W."/>
            <person name="Schranz E."/>
        </authorList>
    </citation>
    <scope>NUCLEOTIDE SEQUENCE</scope>
</reference>
<gene>
    <name evidence="1" type="ORF">LSALG_LOCUS26383</name>
</gene>
<keyword evidence="2" id="KW-1185">Reference proteome</keyword>
<dbReference type="AlphaFoldDB" id="A0AA35Z6S6"/>
<dbReference type="Proteomes" id="UP001177003">
    <property type="component" value="Chromosome 5"/>
</dbReference>
<protein>
    <submittedName>
        <fullName evidence="1">Uncharacterized protein</fullName>
    </submittedName>
</protein>
<name>A0AA35Z6S6_LACSI</name>
<proteinExistence type="predicted"/>
<dbReference type="EMBL" id="OX465081">
    <property type="protein sequence ID" value="CAI9286988.1"/>
    <property type="molecule type" value="Genomic_DNA"/>
</dbReference>
<accession>A0AA35Z6S6</accession>